<sequence length="400" mass="44478">MTPTCSKISVMPFEKGRERRVECPDEGSLHDIIVNNPGLRLFVKPKCWTHFHLDYLGDTSLSYYRVPNKSAEALSNALTNMLKGRTEEHRTRWIRIAMSQLYPGRLSCSNNTGLHHYLGRRAYLNTCQAQVVWEAIPSRSRCISSCKSAPTWSAGTFGVSTGPKAGRAIANSQPVLAYVDTSTVDAARRNTYRVKRDNTPAQKPNKRCYKAFAPPNAHQDPFLAGIILALAQKPFYDEPIAPAAKPPKSTAVSHLVKAEFHDVVVHILTVDVEEPYSPLFIVYRGIVTEALLRKFYHPTRNPQSAGEVAGMLIEYTKVLIWPVLGLKERLGNAPGTDITGNLNKGSIETWFVDAGSNNGRNKRPNDGGVQSRSHKKHQGREIQGKNTKALFANESPVIYD</sequence>
<dbReference type="Proteomes" id="UP001055172">
    <property type="component" value="Unassembled WGS sequence"/>
</dbReference>
<accession>A0AA37GZ77</accession>
<protein>
    <submittedName>
        <fullName evidence="2">Uncharacterized protein</fullName>
    </submittedName>
</protein>
<dbReference type="AlphaFoldDB" id="A0AA37GZ77"/>
<proteinExistence type="predicted"/>
<feature type="region of interest" description="Disordered" evidence="1">
    <location>
        <begin position="354"/>
        <end position="387"/>
    </location>
</feature>
<evidence type="ECO:0000256" key="1">
    <source>
        <dbReference type="SAM" id="MobiDB-lite"/>
    </source>
</evidence>
<evidence type="ECO:0000313" key="3">
    <source>
        <dbReference type="Proteomes" id="UP001055172"/>
    </source>
</evidence>
<evidence type="ECO:0000313" key="2">
    <source>
        <dbReference type="EMBL" id="GJC90059.1"/>
    </source>
</evidence>
<comment type="caution">
    <text evidence="2">The sequence shown here is derived from an EMBL/GenBank/DDBJ whole genome shotgun (WGS) entry which is preliminary data.</text>
</comment>
<organism evidence="2 3">
    <name type="scientific">Colletotrichum liriopes</name>
    <dbReference type="NCBI Taxonomy" id="708192"/>
    <lineage>
        <taxon>Eukaryota</taxon>
        <taxon>Fungi</taxon>
        <taxon>Dikarya</taxon>
        <taxon>Ascomycota</taxon>
        <taxon>Pezizomycotina</taxon>
        <taxon>Sordariomycetes</taxon>
        <taxon>Hypocreomycetidae</taxon>
        <taxon>Glomerellales</taxon>
        <taxon>Glomerellaceae</taxon>
        <taxon>Colletotrichum</taxon>
        <taxon>Colletotrichum spaethianum species complex</taxon>
    </lineage>
</organism>
<keyword evidence="3" id="KW-1185">Reference proteome</keyword>
<dbReference type="EMBL" id="BPPX01000048">
    <property type="protein sequence ID" value="GJC90059.1"/>
    <property type="molecule type" value="Genomic_DNA"/>
</dbReference>
<gene>
    <name evidence="2" type="ORF">ColLi_12897</name>
</gene>
<name>A0AA37GZ77_9PEZI</name>
<reference evidence="2 3" key="1">
    <citation type="submission" date="2021-07" db="EMBL/GenBank/DDBJ databases">
        <title>Genome data of Colletotrichum spaethianum.</title>
        <authorList>
            <person name="Utami Y.D."/>
            <person name="Hiruma K."/>
        </authorList>
    </citation>
    <scope>NUCLEOTIDE SEQUENCE [LARGE SCALE GENOMIC DNA]</scope>
    <source>
        <strain evidence="2 3">MAFF 242679</strain>
    </source>
</reference>